<dbReference type="CDD" id="cd00075">
    <property type="entry name" value="HATPase"/>
    <property type="match status" value="1"/>
</dbReference>
<dbReference type="InterPro" id="IPR036890">
    <property type="entry name" value="HATPase_C_sf"/>
</dbReference>
<keyword evidence="3 4" id="KW-0597">Phosphoprotein</keyword>
<feature type="domain" description="Response regulatory" evidence="7">
    <location>
        <begin position="4"/>
        <end position="118"/>
    </location>
</feature>
<feature type="domain" description="Histidine kinase" evidence="6">
    <location>
        <begin position="423"/>
        <end position="638"/>
    </location>
</feature>
<gene>
    <name evidence="9" type="ORF">EPICR_170005</name>
</gene>
<dbReference type="PANTHER" id="PTHR43547:SF2">
    <property type="entry name" value="HYBRID SIGNAL TRANSDUCTION HISTIDINE KINASE C"/>
    <property type="match status" value="1"/>
</dbReference>
<proteinExistence type="predicted"/>
<feature type="domain" description="PAC" evidence="8">
    <location>
        <begin position="364"/>
        <end position="416"/>
    </location>
</feature>
<comment type="catalytic activity">
    <reaction evidence="1">
        <text>ATP + protein L-histidine = ADP + protein N-phospho-L-histidine.</text>
        <dbReference type="EC" id="2.7.13.3"/>
    </reaction>
</comment>
<evidence type="ECO:0000256" key="1">
    <source>
        <dbReference type="ARBA" id="ARBA00000085"/>
    </source>
</evidence>
<dbReference type="SMART" id="SM00387">
    <property type="entry name" value="HATPase_c"/>
    <property type="match status" value="1"/>
</dbReference>
<feature type="compositionally biased region" description="Low complexity" evidence="5">
    <location>
        <begin position="642"/>
        <end position="651"/>
    </location>
</feature>
<dbReference type="EMBL" id="CAACVI010000009">
    <property type="protein sequence ID" value="VEN73390.1"/>
    <property type="molecule type" value="Genomic_DNA"/>
</dbReference>
<dbReference type="Gene3D" id="1.10.287.130">
    <property type="match status" value="1"/>
</dbReference>
<dbReference type="Pfam" id="PF00072">
    <property type="entry name" value="Response_reg"/>
    <property type="match status" value="1"/>
</dbReference>
<evidence type="ECO:0000256" key="2">
    <source>
        <dbReference type="ARBA" id="ARBA00012438"/>
    </source>
</evidence>
<dbReference type="Pfam" id="PF02518">
    <property type="entry name" value="HATPase_c"/>
    <property type="match status" value="1"/>
</dbReference>
<evidence type="ECO:0000259" key="6">
    <source>
        <dbReference type="PROSITE" id="PS50109"/>
    </source>
</evidence>
<evidence type="ECO:0000313" key="9">
    <source>
        <dbReference type="EMBL" id="VEN73390.1"/>
    </source>
</evidence>
<sequence>MKKTILIADDDKDAVKYLKQLLESMDYKALTARNGDEAFDLFQRHSPPVALIDIHMPGINGIELLKKIKARERNTEVIMTTGFSDIELAIESLKNEANDFVIKPIGINALEVALKRAAERIVMRKNFKELKNLNENFMEALREKDASLPSETDWIGSAGRLIKGAFSVFENVARDGERQDSMVSETPFFLSIHDKHLKIIEASVISGERLGVRVGGRSWEIYDGEAGEEKGCPARLTFEKGVGIRQKAVIKKTGAPVIVHTAPIRDSRGNVKLVVESHVEISKTDQIQKRLRAIRHRYQILFDEAPCCISLQNRDLEIVAANKRFVENFGDDIVGSKCHQVYRRENSPCDKCPVVMTFEDGNPRSMEKTAISKNGEERHMLVHTNPVKDESGNIIQVMEMSVNITEIKKLQDRMASIGFLIGSISHGMKNLLTSLDGGMYIVNSAFSKDDMEGVREGWEDIKIVVNRIKSMVMDILHYIKERPIETQRVDALDFAHDVADTFQMRLKKTRIRFLRDFDESPGDFEIDTEILHTALVNILENAFQACAEAKSKKELFISFKMRRKGVNIIFEIKDNGVGMDRETIRDIFRLFVSSKGKRGTGLGLFVANRMIRQHGGTIEVDSTPGKGSRFHITAPDSPPPDASGSSSPFSL</sequence>
<dbReference type="Gene3D" id="3.30.450.20">
    <property type="entry name" value="PAS domain"/>
    <property type="match status" value="1"/>
</dbReference>
<feature type="region of interest" description="Disordered" evidence="5">
    <location>
        <begin position="616"/>
        <end position="651"/>
    </location>
</feature>
<dbReference type="SMART" id="SM00448">
    <property type="entry name" value="REC"/>
    <property type="match status" value="1"/>
</dbReference>
<dbReference type="InterPro" id="IPR001789">
    <property type="entry name" value="Sig_transdc_resp-reg_receiver"/>
</dbReference>
<feature type="modified residue" description="4-aspartylphosphate" evidence="4">
    <location>
        <position position="53"/>
    </location>
</feature>
<evidence type="ECO:0000256" key="3">
    <source>
        <dbReference type="ARBA" id="ARBA00022553"/>
    </source>
</evidence>
<dbReference type="PROSITE" id="PS50110">
    <property type="entry name" value="RESPONSE_REGULATORY"/>
    <property type="match status" value="1"/>
</dbReference>
<name>A0A484HG31_9BACT</name>
<reference evidence="9" key="1">
    <citation type="submission" date="2019-01" db="EMBL/GenBank/DDBJ databases">
        <authorList>
            <consortium name="Genoscope - CEA"/>
            <person name="William W."/>
        </authorList>
    </citation>
    <scope>NUCLEOTIDE SEQUENCE</scope>
    <source>
        <strain evidence="9">CR-1</strain>
    </source>
</reference>
<dbReference type="Gene3D" id="3.30.565.10">
    <property type="entry name" value="Histidine kinase-like ATPase, C-terminal domain"/>
    <property type="match status" value="1"/>
</dbReference>
<evidence type="ECO:0000259" key="8">
    <source>
        <dbReference type="PROSITE" id="PS50113"/>
    </source>
</evidence>
<evidence type="ECO:0000259" key="7">
    <source>
        <dbReference type="PROSITE" id="PS50110"/>
    </source>
</evidence>
<dbReference type="CDD" id="cd17536">
    <property type="entry name" value="REC_YesN-like"/>
    <property type="match status" value="1"/>
</dbReference>
<dbReference type="InterPro" id="IPR005467">
    <property type="entry name" value="His_kinase_dom"/>
</dbReference>
<dbReference type="PROSITE" id="PS50113">
    <property type="entry name" value="PAC"/>
    <property type="match status" value="2"/>
</dbReference>
<dbReference type="InterPro" id="IPR011006">
    <property type="entry name" value="CheY-like_superfamily"/>
</dbReference>
<protein>
    <recommendedName>
        <fullName evidence="2">histidine kinase</fullName>
        <ecNumber evidence="2">2.7.13.3</ecNumber>
    </recommendedName>
</protein>
<dbReference type="PROSITE" id="PS50109">
    <property type="entry name" value="HIS_KIN"/>
    <property type="match status" value="1"/>
</dbReference>
<dbReference type="AlphaFoldDB" id="A0A484HG31"/>
<dbReference type="PRINTS" id="PR00344">
    <property type="entry name" value="BCTRLSENSOR"/>
</dbReference>
<dbReference type="InterPro" id="IPR000700">
    <property type="entry name" value="PAS-assoc_C"/>
</dbReference>
<keyword evidence="9" id="KW-0418">Kinase</keyword>
<keyword evidence="9" id="KW-0808">Transferase</keyword>
<dbReference type="SUPFAM" id="SSF55785">
    <property type="entry name" value="PYP-like sensor domain (PAS domain)"/>
    <property type="match status" value="1"/>
</dbReference>
<dbReference type="NCBIfam" id="TIGR00229">
    <property type="entry name" value="sensory_box"/>
    <property type="match status" value="1"/>
</dbReference>
<dbReference type="SUPFAM" id="SSF52172">
    <property type="entry name" value="CheY-like"/>
    <property type="match status" value="1"/>
</dbReference>
<dbReference type="SUPFAM" id="SSF55874">
    <property type="entry name" value="ATPase domain of HSP90 chaperone/DNA topoisomerase II/histidine kinase"/>
    <property type="match status" value="1"/>
</dbReference>
<evidence type="ECO:0000256" key="4">
    <source>
        <dbReference type="PROSITE-ProRule" id="PRU00169"/>
    </source>
</evidence>
<dbReference type="InterPro" id="IPR004358">
    <property type="entry name" value="Sig_transdc_His_kin-like_C"/>
</dbReference>
<dbReference type="InterPro" id="IPR003594">
    <property type="entry name" value="HATPase_dom"/>
</dbReference>
<dbReference type="InterPro" id="IPR000014">
    <property type="entry name" value="PAS"/>
</dbReference>
<dbReference type="InterPro" id="IPR035965">
    <property type="entry name" value="PAS-like_dom_sf"/>
</dbReference>
<dbReference type="Pfam" id="PF13426">
    <property type="entry name" value="PAS_9"/>
    <property type="match status" value="1"/>
</dbReference>
<dbReference type="PANTHER" id="PTHR43547">
    <property type="entry name" value="TWO-COMPONENT HISTIDINE KINASE"/>
    <property type="match status" value="1"/>
</dbReference>
<dbReference type="Gene3D" id="3.40.50.2300">
    <property type="match status" value="1"/>
</dbReference>
<evidence type="ECO:0000256" key="5">
    <source>
        <dbReference type="SAM" id="MobiDB-lite"/>
    </source>
</evidence>
<feature type="domain" description="PAC" evidence="8">
    <location>
        <begin position="243"/>
        <end position="293"/>
    </location>
</feature>
<organism evidence="9">
    <name type="scientific">uncultured Desulfobacteraceae bacterium</name>
    <dbReference type="NCBI Taxonomy" id="218296"/>
    <lineage>
        <taxon>Bacteria</taxon>
        <taxon>Pseudomonadati</taxon>
        <taxon>Thermodesulfobacteriota</taxon>
        <taxon>Desulfobacteria</taxon>
        <taxon>Desulfobacterales</taxon>
        <taxon>Desulfobacteraceae</taxon>
        <taxon>environmental samples</taxon>
    </lineage>
</organism>
<dbReference type="EC" id="2.7.13.3" evidence="2"/>
<dbReference type="GO" id="GO:0000155">
    <property type="term" value="F:phosphorelay sensor kinase activity"/>
    <property type="evidence" value="ECO:0007669"/>
    <property type="project" value="TreeGrafter"/>
</dbReference>
<accession>A0A484HG31</accession>